<accession>A0ABW0MW73</accession>
<protein>
    <submittedName>
        <fullName evidence="2">PepSY-associated TM helix domain-containing protein</fullName>
    </submittedName>
</protein>
<organism evidence="2 3">
    <name type="scientific">Massilia suwonensis</name>
    <dbReference type="NCBI Taxonomy" id="648895"/>
    <lineage>
        <taxon>Bacteria</taxon>
        <taxon>Pseudomonadati</taxon>
        <taxon>Pseudomonadota</taxon>
        <taxon>Betaproteobacteria</taxon>
        <taxon>Burkholderiales</taxon>
        <taxon>Oxalobacteraceae</taxon>
        <taxon>Telluria group</taxon>
        <taxon>Massilia</taxon>
    </lineage>
</organism>
<reference evidence="3" key="1">
    <citation type="journal article" date="2019" name="Int. J. Syst. Evol. Microbiol.">
        <title>The Global Catalogue of Microorganisms (GCM) 10K type strain sequencing project: providing services to taxonomists for standard genome sequencing and annotation.</title>
        <authorList>
            <consortium name="The Broad Institute Genomics Platform"/>
            <consortium name="The Broad Institute Genome Sequencing Center for Infectious Disease"/>
            <person name="Wu L."/>
            <person name="Ma J."/>
        </authorList>
    </citation>
    <scope>NUCLEOTIDE SEQUENCE [LARGE SCALE GENOMIC DNA]</scope>
    <source>
        <strain evidence="3">CCUG 43111</strain>
    </source>
</reference>
<gene>
    <name evidence="2" type="ORF">ACFPQ5_23445</name>
</gene>
<feature type="transmembrane region" description="Helical" evidence="1">
    <location>
        <begin position="27"/>
        <end position="50"/>
    </location>
</feature>
<keyword evidence="1" id="KW-0812">Transmembrane</keyword>
<dbReference type="EMBL" id="JBHSMR010000014">
    <property type="protein sequence ID" value="MFC5481161.1"/>
    <property type="molecule type" value="Genomic_DNA"/>
</dbReference>
<proteinExistence type="predicted"/>
<keyword evidence="1" id="KW-0472">Membrane</keyword>
<feature type="transmembrane region" description="Helical" evidence="1">
    <location>
        <begin position="403"/>
        <end position="432"/>
    </location>
</feature>
<dbReference type="Gene3D" id="1.20.950.20">
    <property type="entry name" value="Transmembrane di-heme cytochromes, Chain C"/>
    <property type="match status" value="1"/>
</dbReference>
<feature type="transmembrane region" description="Helical" evidence="1">
    <location>
        <begin position="362"/>
        <end position="383"/>
    </location>
</feature>
<sequence length="443" mass="48038">MHRENIAPGRQPALAARRRSLYLRVHAWAALIASLFILLATLTGLLYVFVPQIEARLYRGLDHVSPSGSMLALDRSVAAAQAAAPPGLSLRSVLPPYEAEDPVRILFEPVRAPEGHAHHHGAPPAMANARPVTVFVNPYDARVLGVQDTGGRFSDWSKNLHSRLLQGEGWRWMIELGASWLLVMLLTGVYLWWPRPGQSGLPRAGRQGRAAWRQWHAFAGVALGILSLVMVLTGITWSRYAGENVRALRDAAGQQSPAAPRGLRSTPRPGARALDWQAAWNTARAAAPPVALSLSPPADAAGVWRATSADRAAPTRRIDLLFDAYDGRVLYRAGWDQQTAFGKATAVGIPFHRGEFGLWNQALLFLFGASVLFSLLSGWVMYFKRRRSEGLGLPALLPGAWRAASPLALLGTLALCALLPLLAVSAGVVLVLEALVLRRARPA</sequence>
<keyword evidence="1" id="KW-1133">Transmembrane helix</keyword>
<evidence type="ECO:0000313" key="3">
    <source>
        <dbReference type="Proteomes" id="UP001596101"/>
    </source>
</evidence>
<dbReference type="InterPro" id="IPR005625">
    <property type="entry name" value="PepSY-ass_TM"/>
</dbReference>
<feature type="transmembrane region" description="Helical" evidence="1">
    <location>
        <begin position="215"/>
        <end position="237"/>
    </location>
</feature>
<dbReference type="PANTHER" id="PTHR34219:SF1">
    <property type="entry name" value="PEPSY DOMAIN-CONTAINING PROTEIN"/>
    <property type="match status" value="1"/>
</dbReference>
<dbReference type="Proteomes" id="UP001596101">
    <property type="component" value="Unassembled WGS sequence"/>
</dbReference>
<dbReference type="RefSeq" id="WP_379761349.1">
    <property type="nucleotide sequence ID" value="NZ_JBHSMR010000014.1"/>
</dbReference>
<dbReference type="PANTHER" id="PTHR34219">
    <property type="entry name" value="IRON-REGULATED INNER MEMBRANE PROTEIN-RELATED"/>
    <property type="match status" value="1"/>
</dbReference>
<keyword evidence="3" id="KW-1185">Reference proteome</keyword>
<dbReference type="Pfam" id="PF03929">
    <property type="entry name" value="PepSY_TM"/>
    <property type="match status" value="1"/>
</dbReference>
<feature type="transmembrane region" description="Helical" evidence="1">
    <location>
        <begin position="172"/>
        <end position="193"/>
    </location>
</feature>
<evidence type="ECO:0000256" key="1">
    <source>
        <dbReference type="SAM" id="Phobius"/>
    </source>
</evidence>
<comment type="caution">
    <text evidence="2">The sequence shown here is derived from an EMBL/GenBank/DDBJ whole genome shotgun (WGS) entry which is preliminary data.</text>
</comment>
<name>A0ABW0MW73_9BURK</name>
<evidence type="ECO:0000313" key="2">
    <source>
        <dbReference type="EMBL" id="MFC5481161.1"/>
    </source>
</evidence>